<organism evidence="2 3">
    <name type="scientific">Lutibaculum baratangense AMV1</name>
    <dbReference type="NCBI Taxonomy" id="631454"/>
    <lineage>
        <taxon>Bacteria</taxon>
        <taxon>Pseudomonadati</taxon>
        <taxon>Pseudomonadota</taxon>
        <taxon>Alphaproteobacteria</taxon>
        <taxon>Hyphomicrobiales</taxon>
        <taxon>Tepidamorphaceae</taxon>
        <taxon>Lutibaculum</taxon>
    </lineage>
</organism>
<dbReference type="AlphaFoldDB" id="V4QVG5"/>
<sequence>MALSKAVPEGFGHNYLAEDYIDAWIAVTSPEGWAETDIARLKAWCGLQWGLGCRN</sequence>
<keyword evidence="3" id="KW-1185">Reference proteome</keyword>
<dbReference type="EMBL" id="AWXZ01000038">
    <property type="protein sequence ID" value="ESR23757.1"/>
    <property type="molecule type" value="Genomic_DNA"/>
</dbReference>
<dbReference type="InterPro" id="IPR027787">
    <property type="entry name" value="Alpha/beta-hydrolase_catalytic"/>
</dbReference>
<gene>
    <name evidence="2" type="ORF">N177_2987</name>
</gene>
<dbReference type="Proteomes" id="UP000017819">
    <property type="component" value="Unassembled WGS sequence"/>
</dbReference>
<name>V4QVG5_9HYPH</name>
<feature type="domain" description="Alpha/beta-hydrolase catalytic" evidence="1">
    <location>
        <begin position="1"/>
        <end position="41"/>
    </location>
</feature>
<comment type="caution">
    <text evidence="2">The sequence shown here is derived from an EMBL/GenBank/DDBJ whole genome shotgun (WGS) entry which is preliminary data.</text>
</comment>
<accession>V4QVG5</accession>
<protein>
    <recommendedName>
        <fullName evidence="1">Alpha/beta-hydrolase catalytic domain-containing protein</fullName>
    </recommendedName>
</protein>
<dbReference type="eggNOG" id="COG4425">
    <property type="taxonomic scope" value="Bacteria"/>
</dbReference>
<proteinExistence type="predicted"/>
<dbReference type="Pfam" id="PF10081">
    <property type="entry name" value="Abhydrolase_9"/>
    <property type="match status" value="1"/>
</dbReference>
<evidence type="ECO:0000313" key="3">
    <source>
        <dbReference type="Proteomes" id="UP000017819"/>
    </source>
</evidence>
<evidence type="ECO:0000259" key="1">
    <source>
        <dbReference type="Pfam" id="PF10081"/>
    </source>
</evidence>
<reference evidence="2 3" key="1">
    <citation type="journal article" date="2014" name="Genome Announc.">
        <title>Draft Genome Sequence of Lutibaculum baratangense Strain AMV1T, Isolated from a Mud Volcano in Andamans, India.</title>
        <authorList>
            <person name="Singh A."/>
            <person name="Sreenivas A."/>
            <person name="Sathyanarayana Reddy G."/>
            <person name="Pinnaka A.K."/>
            <person name="Shivaji S."/>
        </authorList>
    </citation>
    <scope>NUCLEOTIDE SEQUENCE [LARGE SCALE GENOMIC DNA]</scope>
    <source>
        <strain evidence="2 3">AMV1</strain>
    </source>
</reference>
<evidence type="ECO:0000313" key="2">
    <source>
        <dbReference type="EMBL" id="ESR23757.1"/>
    </source>
</evidence>